<protein>
    <submittedName>
        <fullName evidence="4">Nitroreductase</fullName>
    </submittedName>
</protein>
<dbReference type="OrthoDB" id="9809288at2"/>
<keyword evidence="5" id="KW-1185">Reference proteome</keyword>
<comment type="similarity">
    <text evidence="1">Belongs to the nitroreductase family.</text>
</comment>
<sequence>MSLIENLQWRYATKKMNGAKVPQEKLDYILEAARLAPSSSGLQPYKIIVISDKALLEKIKVIANNQSQITDCSHLLVFAAWDEYTDEKVSRVFNYIMDERNLPRTTMSDYKKIILNLYATEGKEWEAHHAAKQSYIAFAMAIAAAAEQKVDATPMEGFNSKALDELLKLTGSGYKSSVILTLGYRDEEKDWLLNMKKVRTPKSDFITETTMADAGNQRLYNEIRG</sequence>
<dbReference type="InterPro" id="IPR000415">
    <property type="entry name" value="Nitroreductase-like"/>
</dbReference>
<dbReference type="Proteomes" id="UP000002774">
    <property type="component" value="Chromosome"/>
</dbReference>
<accession>H1Y118</accession>
<reference evidence="4" key="1">
    <citation type="submission" date="2011-09" db="EMBL/GenBank/DDBJ databases">
        <title>The permanent draft genome of Mucilaginibacter paludis DSM 18603.</title>
        <authorList>
            <consortium name="US DOE Joint Genome Institute (JGI-PGF)"/>
            <person name="Lucas S."/>
            <person name="Han J."/>
            <person name="Lapidus A."/>
            <person name="Bruce D."/>
            <person name="Goodwin L."/>
            <person name="Pitluck S."/>
            <person name="Peters L."/>
            <person name="Kyrpides N."/>
            <person name="Mavromatis K."/>
            <person name="Ivanova N."/>
            <person name="Mikhailova N."/>
            <person name="Held B."/>
            <person name="Detter J.C."/>
            <person name="Tapia R."/>
            <person name="Han C."/>
            <person name="Land M."/>
            <person name="Hauser L."/>
            <person name="Markowitz V."/>
            <person name="Cheng J.-F."/>
            <person name="Hugenholtz P."/>
            <person name="Woyke T."/>
            <person name="Wu D."/>
            <person name="Tindall B."/>
            <person name="Brambilla E."/>
            <person name="Klenk H.-P."/>
            <person name="Eisen J.A."/>
        </authorList>
    </citation>
    <scope>NUCLEOTIDE SEQUENCE [LARGE SCALE GENOMIC DNA]</scope>
    <source>
        <strain evidence="4">DSM 18603</strain>
    </source>
</reference>
<dbReference type="Gene3D" id="3.40.109.10">
    <property type="entry name" value="NADH Oxidase"/>
    <property type="match status" value="1"/>
</dbReference>
<dbReference type="InterPro" id="IPR029479">
    <property type="entry name" value="Nitroreductase"/>
</dbReference>
<dbReference type="PANTHER" id="PTHR43673:SF10">
    <property type="entry name" value="NADH DEHYDROGENASE_NAD(P)H NITROREDUCTASE XCC3605-RELATED"/>
    <property type="match status" value="1"/>
</dbReference>
<dbReference type="eggNOG" id="COG0778">
    <property type="taxonomic scope" value="Bacteria"/>
</dbReference>
<proteinExistence type="inferred from homology"/>
<organism evidence="4 5">
    <name type="scientific">Mucilaginibacter paludis DSM 18603</name>
    <dbReference type="NCBI Taxonomy" id="714943"/>
    <lineage>
        <taxon>Bacteria</taxon>
        <taxon>Pseudomonadati</taxon>
        <taxon>Bacteroidota</taxon>
        <taxon>Sphingobacteriia</taxon>
        <taxon>Sphingobacteriales</taxon>
        <taxon>Sphingobacteriaceae</taxon>
        <taxon>Mucilaginibacter</taxon>
    </lineage>
</organism>
<feature type="domain" description="Nitroreductase" evidence="3">
    <location>
        <begin position="8"/>
        <end position="184"/>
    </location>
</feature>
<dbReference type="PANTHER" id="PTHR43673">
    <property type="entry name" value="NAD(P)H NITROREDUCTASE YDGI-RELATED"/>
    <property type="match status" value="1"/>
</dbReference>
<dbReference type="STRING" id="714943.Mucpa_5584"/>
<evidence type="ECO:0000259" key="3">
    <source>
        <dbReference type="Pfam" id="PF00881"/>
    </source>
</evidence>
<dbReference type="SUPFAM" id="SSF55469">
    <property type="entry name" value="FMN-dependent nitroreductase-like"/>
    <property type="match status" value="1"/>
</dbReference>
<evidence type="ECO:0000256" key="1">
    <source>
        <dbReference type="ARBA" id="ARBA00007118"/>
    </source>
</evidence>
<keyword evidence="2" id="KW-0560">Oxidoreductase</keyword>
<name>H1Y118_9SPHI</name>
<dbReference type="SMR" id="H1Y118"/>
<evidence type="ECO:0000256" key="2">
    <source>
        <dbReference type="ARBA" id="ARBA00023002"/>
    </source>
</evidence>
<dbReference type="EMBL" id="CM001403">
    <property type="protein sequence ID" value="EHQ29653.1"/>
    <property type="molecule type" value="Genomic_DNA"/>
</dbReference>
<dbReference type="GO" id="GO:0016491">
    <property type="term" value="F:oxidoreductase activity"/>
    <property type="evidence" value="ECO:0007669"/>
    <property type="project" value="UniProtKB-KW"/>
</dbReference>
<dbReference type="RefSeq" id="WP_008510964.1">
    <property type="nucleotide sequence ID" value="NZ_CM001403.1"/>
</dbReference>
<dbReference type="AlphaFoldDB" id="H1Y118"/>
<dbReference type="HOGENOM" id="CLU_070764_4_1_10"/>
<gene>
    <name evidence="4" type="ORF">Mucpa_5584</name>
</gene>
<dbReference type="Pfam" id="PF00881">
    <property type="entry name" value="Nitroreductase"/>
    <property type="match status" value="1"/>
</dbReference>
<evidence type="ECO:0000313" key="5">
    <source>
        <dbReference type="Proteomes" id="UP000002774"/>
    </source>
</evidence>
<evidence type="ECO:0000313" key="4">
    <source>
        <dbReference type="EMBL" id="EHQ29653.1"/>
    </source>
</evidence>